<dbReference type="OrthoDB" id="27483at2759"/>
<keyword evidence="3" id="KW-1185">Reference proteome</keyword>
<feature type="non-terminal residue" evidence="2">
    <location>
        <position position="371"/>
    </location>
</feature>
<dbReference type="PANTHER" id="PTHR33099:SF7">
    <property type="entry name" value="MYND-TYPE DOMAIN-CONTAINING PROTEIN"/>
    <property type="match status" value="1"/>
</dbReference>
<dbReference type="RefSeq" id="XP_033650508.1">
    <property type="nucleotide sequence ID" value="XM_033794805.1"/>
</dbReference>
<evidence type="ECO:0000313" key="3">
    <source>
        <dbReference type="Proteomes" id="UP000800097"/>
    </source>
</evidence>
<name>A0A6A6JCQ5_WESOR</name>
<dbReference type="AlphaFoldDB" id="A0A6A6JCQ5"/>
<dbReference type="EMBL" id="ML986514">
    <property type="protein sequence ID" value="KAF2272969.1"/>
    <property type="molecule type" value="Genomic_DNA"/>
</dbReference>
<protein>
    <recommendedName>
        <fullName evidence="1">Prolyl 4-hydroxylase alpha subunit Fe(2+) 2OG dioxygenase domain-containing protein</fullName>
    </recommendedName>
</protein>
<dbReference type="Gene3D" id="2.60.120.620">
    <property type="entry name" value="q2cbj1_9rhob like domain"/>
    <property type="match status" value="1"/>
</dbReference>
<evidence type="ECO:0000313" key="2">
    <source>
        <dbReference type="EMBL" id="KAF2272969.1"/>
    </source>
</evidence>
<dbReference type="Pfam" id="PF13640">
    <property type="entry name" value="2OG-FeII_Oxy_3"/>
    <property type="match status" value="1"/>
</dbReference>
<dbReference type="Proteomes" id="UP000800097">
    <property type="component" value="Unassembled WGS sequence"/>
</dbReference>
<dbReference type="GeneID" id="54547980"/>
<feature type="domain" description="Prolyl 4-hydroxylase alpha subunit Fe(2+) 2OG dioxygenase" evidence="1">
    <location>
        <begin position="121"/>
        <end position="208"/>
    </location>
</feature>
<proteinExistence type="predicted"/>
<gene>
    <name evidence="2" type="ORF">EI97DRAFT_347613</name>
</gene>
<reference evidence="2" key="1">
    <citation type="journal article" date="2020" name="Stud. Mycol.">
        <title>101 Dothideomycetes genomes: a test case for predicting lifestyles and emergence of pathogens.</title>
        <authorList>
            <person name="Haridas S."/>
            <person name="Albert R."/>
            <person name="Binder M."/>
            <person name="Bloem J."/>
            <person name="Labutti K."/>
            <person name="Salamov A."/>
            <person name="Andreopoulos B."/>
            <person name="Baker S."/>
            <person name="Barry K."/>
            <person name="Bills G."/>
            <person name="Bluhm B."/>
            <person name="Cannon C."/>
            <person name="Castanera R."/>
            <person name="Culley D."/>
            <person name="Daum C."/>
            <person name="Ezra D."/>
            <person name="Gonzalez J."/>
            <person name="Henrissat B."/>
            <person name="Kuo A."/>
            <person name="Liang C."/>
            <person name="Lipzen A."/>
            <person name="Lutzoni F."/>
            <person name="Magnuson J."/>
            <person name="Mondo S."/>
            <person name="Nolan M."/>
            <person name="Ohm R."/>
            <person name="Pangilinan J."/>
            <person name="Park H.-J."/>
            <person name="Ramirez L."/>
            <person name="Alfaro M."/>
            <person name="Sun H."/>
            <person name="Tritt A."/>
            <person name="Yoshinaga Y."/>
            <person name="Zwiers L.-H."/>
            <person name="Turgeon B."/>
            <person name="Goodwin S."/>
            <person name="Spatafora J."/>
            <person name="Crous P."/>
            <person name="Grigoriev I."/>
        </authorList>
    </citation>
    <scope>NUCLEOTIDE SEQUENCE</scope>
    <source>
        <strain evidence="2">CBS 379.55</strain>
    </source>
</reference>
<dbReference type="PANTHER" id="PTHR33099">
    <property type="entry name" value="FE2OG DIOXYGENASE DOMAIN-CONTAINING PROTEIN"/>
    <property type="match status" value="1"/>
</dbReference>
<organism evidence="2 3">
    <name type="scientific">Westerdykella ornata</name>
    <dbReference type="NCBI Taxonomy" id="318751"/>
    <lineage>
        <taxon>Eukaryota</taxon>
        <taxon>Fungi</taxon>
        <taxon>Dikarya</taxon>
        <taxon>Ascomycota</taxon>
        <taxon>Pezizomycotina</taxon>
        <taxon>Dothideomycetes</taxon>
        <taxon>Pleosporomycetidae</taxon>
        <taxon>Pleosporales</taxon>
        <taxon>Sporormiaceae</taxon>
        <taxon>Westerdykella</taxon>
    </lineage>
</organism>
<feature type="non-terminal residue" evidence="2">
    <location>
        <position position="1"/>
    </location>
</feature>
<evidence type="ECO:0000259" key="1">
    <source>
        <dbReference type="Pfam" id="PF13640"/>
    </source>
</evidence>
<accession>A0A6A6JCQ5</accession>
<dbReference type="InterPro" id="IPR044862">
    <property type="entry name" value="Pro_4_hyd_alph_FE2OG_OXY"/>
</dbReference>
<sequence length="371" mass="42327">ELKVAIRKCLSGVKHEGTFAIGLRVSSYPNPGLHILKSDHGPLGLPLVSREAEVLAKVCKLSPFGKGLQTVVDTTVRKTWELDADDFECRNPAWSRFVETLLKRIVERLGVCVPARAERYKLLLYEEGAFFKPHKDSEKAPGMFGTLVVCLPSRHSGGDVRLVHGKRSLILKTQESSEFDLTFLAWYSDVQHEVLPIISGHRLVLTYNLIQDPGMPRQVSLGLDKSHRQLESLLRTWRVNLNHVQKLVYPLEHKYTQESLAIRNLKGPDAAKARLLDYVCGRTGFYWFFAQLTKESYQNFEEFDAPEEEVKFSLMNLTTAAGVRLAYRVQFEKRELLVDDLYDKRSPDSEDQHEYTGNEATGATYRYHDTV</sequence>